<keyword evidence="4" id="KW-1185">Reference proteome</keyword>
<feature type="compositionally biased region" description="Low complexity" evidence="1">
    <location>
        <begin position="282"/>
        <end position="292"/>
    </location>
</feature>
<dbReference type="InterPro" id="IPR029063">
    <property type="entry name" value="SAM-dependent_MTases_sf"/>
</dbReference>
<feature type="compositionally biased region" description="Basic and acidic residues" evidence="1">
    <location>
        <begin position="271"/>
        <end position="281"/>
    </location>
</feature>
<evidence type="ECO:0000256" key="1">
    <source>
        <dbReference type="SAM" id="MobiDB-lite"/>
    </source>
</evidence>
<protein>
    <submittedName>
        <fullName evidence="3">Protein RRNAD1</fullName>
    </submittedName>
</protein>
<dbReference type="InterPro" id="IPR052220">
    <property type="entry name" value="METTL25"/>
</dbReference>
<gene>
    <name evidence="3" type="ORF">TRAPUB_6313</name>
</gene>
<dbReference type="AlphaFoldDB" id="A0A1M2W6W8"/>
<organism evidence="3 4">
    <name type="scientific">Trametes pubescens</name>
    <name type="common">White-rot fungus</name>
    <dbReference type="NCBI Taxonomy" id="154538"/>
    <lineage>
        <taxon>Eukaryota</taxon>
        <taxon>Fungi</taxon>
        <taxon>Dikarya</taxon>
        <taxon>Basidiomycota</taxon>
        <taxon>Agaricomycotina</taxon>
        <taxon>Agaricomycetes</taxon>
        <taxon>Polyporales</taxon>
        <taxon>Polyporaceae</taxon>
        <taxon>Trametes</taxon>
    </lineage>
</organism>
<dbReference type="OrthoDB" id="10258156at2759"/>
<feature type="region of interest" description="Disordered" evidence="1">
    <location>
        <begin position="271"/>
        <end position="294"/>
    </location>
</feature>
<accession>A0A1M2W6W8</accession>
<proteinExistence type="predicted"/>
<dbReference type="Proteomes" id="UP000184267">
    <property type="component" value="Unassembled WGS sequence"/>
</dbReference>
<dbReference type="InterPro" id="IPR025714">
    <property type="entry name" value="Methyltranfer_dom"/>
</dbReference>
<sequence length="400" mass="43847">MSPKKAHEVVQMSDFIGIMLQSDPSLTSIEHVVDVGAGQAYLSRTLRDSLGLHVLALDFSDVQTQGAAKRDATKPKRKVPSNGLVDSSGAGHATTEQTQSDTKARDSRHGSLTYVTTAINADNLRESTHDWIDREHGTSGGTQDRVGRKPTPVLFVALHACGSLTPDILRAFAAAARNEESGTAVWTPRAAIIVGCCYNMLRPEDFPLSSELSSIARPLIMLSPGHLQLAAQVPSQWTRTEETLRDARLALRKIVWRALIQDVLHDEQNHSTLGDDKDTEYKTSPPTTYSRPTTKRLGRLNDAAYTDWLTFAQRVQTKLGLPDGRLVRANRALERRIAVFHVLRCIVGPVIESLLLLDRTLWAQEALQGTGLDVELVNLFDQASGSGRNVAIVTRPGIAR</sequence>
<dbReference type="PANTHER" id="PTHR12496:SF0">
    <property type="entry name" value="METHYLTRANSFERASE DOMAIN-CONTAINING PROTEIN"/>
    <property type="match status" value="1"/>
</dbReference>
<dbReference type="EMBL" id="MNAD01000149">
    <property type="protein sequence ID" value="OJT15566.1"/>
    <property type="molecule type" value="Genomic_DNA"/>
</dbReference>
<evidence type="ECO:0000313" key="4">
    <source>
        <dbReference type="Proteomes" id="UP000184267"/>
    </source>
</evidence>
<dbReference type="STRING" id="154538.A0A1M2W6W8"/>
<dbReference type="Pfam" id="PF13679">
    <property type="entry name" value="Methyltransf_32"/>
    <property type="match status" value="1"/>
</dbReference>
<dbReference type="OMA" id="SDINDPP"/>
<dbReference type="SUPFAM" id="SSF53335">
    <property type="entry name" value="S-adenosyl-L-methionine-dependent methyltransferases"/>
    <property type="match status" value="1"/>
</dbReference>
<reference evidence="3 4" key="1">
    <citation type="submission" date="2016-10" db="EMBL/GenBank/DDBJ databases">
        <title>Genome sequence of the basidiomycete white-rot fungus Trametes pubescens.</title>
        <authorList>
            <person name="Makela M.R."/>
            <person name="Granchi Z."/>
            <person name="Peng M."/>
            <person name="De Vries R.P."/>
            <person name="Grigoriev I."/>
            <person name="Riley R."/>
            <person name="Hilden K."/>
        </authorList>
    </citation>
    <scope>NUCLEOTIDE SEQUENCE [LARGE SCALE GENOMIC DNA]</scope>
    <source>
        <strain evidence="3 4">FBCC735</strain>
    </source>
</reference>
<dbReference type="CDD" id="cd02440">
    <property type="entry name" value="AdoMet_MTases"/>
    <property type="match status" value="1"/>
</dbReference>
<comment type="caution">
    <text evidence="3">The sequence shown here is derived from an EMBL/GenBank/DDBJ whole genome shotgun (WGS) entry which is preliminary data.</text>
</comment>
<feature type="region of interest" description="Disordered" evidence="1">
    <location>
        <begin position="64"/>
        <end position="109"/>
    </location>
</feature>
<name>A0A1M2W6W8_TRAPU</name>
<dbReference type="PANTHER" id="PTHR12496">
    <property type="entry name" value="CGI-41 METHYLTRANSFERASE"/>
    <property type="match status" value="1"/>
</dbReference>
<evidence type="ECO:0000313" key="3">
    <source>
        <dbReference type="EMBL" id="OJT15566.1"/>
    </source>
</evidence>
<evidence type="ECO:0000259" key="2">
    <source>
        <dbReference type="Pfam" id="PF13679"/>
    </source>
</evidence>
<feature type="domain" description="Methyltransferase" evidence="2">
    <location>
        <begin position="4"/>
        <end position="202"/>
    </location>
</feature>